<dbReference type="InterPro" id="IPR039895">
    <property type="entry name" value="COBL-like"/>
</dbReference>
<feature type="compositionally biased region" description="Polar residues" evidence="1">
    <location>
        <begin position="806"/>
        <end position="820"/>
    </location>
</feature>
<evidence type="ECO:0000256" key="1">
    <source>
        <dbReference type="SAM" id="MobiDB-lite"/>
    </source>
</evidence>
<feature type="region of interest" description="Disordered" evidence="1">
    <location>
        <begin position="466"/>
        <end position="485"/>
    </location>
</feature>
<dbReference type="InterPro" id="IPR019025">
    <property type="entry name" value="Cordon-bleu_ubiquitin_domain"/>
</dbReference>
<dbReference type="PANTHER" id="PTHR21557:SF2">
    <property type="entry name" value="CORDON-BLEU PROTEIN-LIKE 1"/>
    <property type="match status" value="1"/>
</dbReference>
<comment type="caution">
    <text evidence="3">The sequence shown here is derived from an EMBL/GenBank/DDBJ whole genome shotgun (WGS) entry which is preliminary data.</text>
</comment>
<gene>
    <name evidence="3" type="ORF">D4764_03G0010380</name>
</gene>
<protein>
    <submittedName>
        <fullName evidence="3">Cordon-bleu protein-like 1</fullName>
    </submittedName>
</protein>
<accession>A0A5C6NDL0</accession>
<sequence>MTGLGLERLDQKSQERMGGHSRKSPPDNGDAIRVSQEHCEIHRGPLQMEEQVNPLERDHTVAVVLPGGLEKNATVHGSKPVMDLLVTLCASYHMNPSGYTVEVLSANKNTISFKPNSPIGSLEVEKIVLKPREVEEKIRRPYMPEASVRLLVNYNKAHKTVVRVSPTEPLELLLPVICDKCEFSVQTTVLLRDAGSDEPLDTTKTLNELGLRELFAKDTEAREPVDLQHRAGTPEAAMTPTKVVLPPPAEELPKGERKHKKNTGFLSLFRKGKKKAEPEGALSAPVSPSLAKQVATGVNAEATSCSSTPADVLKKRRAPQPPMAASQSVPTSLGTCHLRAPQRSSAESTLRRLKRRAPPPPRANLNQTSSEVEDSLSTVEEQQECEESISLNLTPSPPQSSPELRQPRFSSSSTLSSLHDMVDPYLPLFEGKDLSDARSALAKVLTSSVSRGALVRRLRISGMPKSCRGSTLTPETRKCSGDGGTWADLESVPSCSLPIQPEWEEPIHRVSMTTFKGVPSKPTGPEPPAEVPDQIKVENEPGVEGSPDPETDSELQTEEDLPGWSSAEPCSPADPGSDRLPSLPPSPDLESHVCPDSPLTEEEEEKEEEEKEEEEEEEKEEEEKEEEEEEDGPEVIPVDSSEGDDGEPLTEGQINSEEQKEVPQSPAQLGSTEMDPCGPNTDETGAEGEVLQDEAVDHKVDQEVEDDAFPPPPSPVFFTEDTNILDEVEGEPPASCLPSSSQPSSPASSGPDGGPGQDLQSGPQLPEPAPEPLDKTNAAPSRFAEAVALAVQKSRLQQQGRGLGPQASSRPRSNLPSTSV</sequence>
<keyword evidence="4" id="KW-1185">Reference proteome</keyword>
<feature type="compositionally biased region" description="Low complexity" evidence="1">
    <location>
        <begin position="732"/>
        <end position="750"/>
    </location>
</feature>
<name>A0A5C6NDL0_9TELE</name>
<feature type="compositionally biased region" description="Acidic residues" evidence="1">
    <location>
        <begin position="547"/>
        <end position="561"/>
    </location>
</feature>
<feature type="compositionally biased region" description="Polar residues" evidence="1">
    <location>
        <begin position="325"/>
        <end position="334"/>
    </location>
</feature>
<dbReference type="PANTHER" id="PTHR21557">
    <property type="entry name" value="CORDON-BLEU"/>
    <property type="match status" value="1"/>
</dbReference>
<dbReference type="Pfam" id="PF09469">
    <property type="entry name" value="Cobl"/>
    <property type="match status" value="1"/>
</dbReference>
<feature type="compositionally biased region" description="Polar residues" evidence="1">
    <location>
        <begin position="364"/>
        <end position="380"/>
    </location>
</feature>
<feature type="compositionally biased region" description="Basic and acidic residues" evidence="1">
    <location>
        <begin position="7"/>
        <end position="18"/>
    </location>
</feature>
<feature type="region of interest" description="Disordered" evidence="1">
    <location>
        <begin position="245"/>
        <end position="416"/>
    </location>
</feature>
<feature type="region of interest" description="Disordered" evidence="1">
    <location>
        <begin position="1"/>
        <end position="31"/>
    </location>
</feature>
<dbReference type="EMBL" id="RHFK02000016">
    <property type="protein sequence ID" value="TWW64030.1"/>
    <property type="molecule type" value="Genomic_DNA"/>
</dbReference>
<dbReference type="GO" id="GO:0003785">
    <property type="term" value="F:actin monomer binding"/>
    <property type="evidence" value="ECO:0007669"/>
    <property type="project" value="InterPro"/>
</dbReference>
<feature type="compositionally biased region" description="Acidic residues" evidence="1">
    <location>
        <begin position="599"/>
        <end position="633"/>
    </location>
</feature>
<evidence type="ECO:0000313" key="3">
    <source>
        <dbReference type="EMBL" id="TWW64030.1"/>
    </source>
</evidence>
<organism evidence="3 4">
    <name type="scientific">Takifugu flavidus</name>
    <name type="common">sansaifugu</name>
    <dbReference type="NCBI Taxonomy" id="433684"/>
    <lineage>
        <taxon>Eukaryota</taxon>
        <taxon>Metazoa</taxon>
        <taxon>Chordata</taxon>
        <taxon>Craniata</taxon>
        <taxon>Vertebrata</taxon>
        <taxon>Euteleostomi</taxon>
        <taxon>Actinopterygii</taxon>
        <taxon>Neopterygii</taxon>
        <taxon>Teleostei</taxon>
        <taxon>Neoteleostei</taxon>
        <taxon>Acanthomorphata</taxon>
        <taxon>Eupercaria</taxon>
        <taxon>Tetraodontiformes</taxon>
        <taxon>Tetradontoidea</taxon>
        <taxon>Tetraodontidae</taxon>
        <taxon>Takifugu</taxon>
    </lineage>
</organism>
<evidence type="ECO:0000313" key="4">
    <source>
        <dbReference type="Proteomes" id="UP000324091"/>
    </source>
</evidence>
<feature type="compositionally biased region" description="Acidic residues" evidence="1">
    <location>
        <begin position="684"/>
        <end position="694"/>
    </location>
</feature>
<dbReference type="Gene3D" id="3.10.20.90">
    <property type="entry name" value="Phosphatidylinositol 3-kinase Catalytic Subunit, Chain A, domain 1"/>
    <property type="match status" value="1"/>
</dbReference>
<proteinExistence type="predicted"/>
<feature type="domain" description="Cordon-bleu ubiquitin-like" evidence="2">
    <location>
        <begin position="140"/>
        <end position="220"/>
    </location>
</feature>
<dbReference type="Proteomes" id="UP000324091">
    <property type="component" value="Chromosome 3"/>
</dbReference>
<evidence type="ECO:0000259" key="2">
    <source>
        <dbReference type="Pfam" id="PF09469"/>
    </source>
</evidence>
<feature type="region of interest" description="Disordered" evidence="1">
    <location>
        <begin position="514"/>
        <end position="820"/>
    </location>
</feature>
<reference evidence="3 4" key="1">
    <citation type="submission" date="2019-04" db="EMBL/GenBank/DDBJ databases">
        <title>Chromosome genome assembly for Takifugu flavidus.</title>
        <authorList>
            <person name="Xiao S."/>
        </authorList>
    </citation>
    <scope>NUCLEOTIDE SEQUENCE [LARGE SCALE GENOMIC DNA]</scope>
    <source>
        <strain evidence="3">HTHZ2018</strain>
        <tissue evidence="3">Muscle</tissue>
    </source>
</reference>
<dbReference type="AlphaFoldDB" id="A0A5C6NDL0"/>